<organism evidence="6 7">
    <name type="scientific">Steinernema glaseri</name>
    <dbReference type="NCBI Taxonomy" id="37863"/>
    <lineage>
        <taxon>Eukaryota</taxon>
        <taxon>Metazoa</taxon>
        <taxon>Ecdysozoa</taxon>
        <taxon>Nematoda</taxon>
        <taxon>Chromadorea</taxon>
        <taxon>Rhabditida</taxon>
        <taxon>Tylenchina</taxon>
        <taxon>Panagrolaimomorpha</taxon>
        <taxon>Strongyloidoidea</taxon>
        <taxon>Steinernematidae</taxon>
        <taxon>Steinernema</taxon>
    </lineage>
</organism>
<evidence type="ECO:0000313" key="6">
    <source>
        <dbReference type="Proteomes" id="UP000095287"/>
    </source>
</evidence>
<keyword evidence="1 4" id="KW-0489">Methyltransferase</keyword>
<dbReference type="PANTHER" id="PTHR46098:SF1">
    <property type="entry name" value="TRNA (CYTOSINE(38)-C(5))-METHYLTRANSFERASE"/>
    <property type="match status" value="1"/>
</dbReference>
<evidence type="ECO:0000256" key="4">
    <source>
        <dbReference type="PROSITE-ProRule" id="PRU01016"/>
    </source>
</evidence>
<keyword evidence="6" id="KW-1185">Reference proteome</keyword>
<keyword evidence="2 4" id="KW-0808">Transferase</keyword>
<reference evidence="7" key="1">
    <citation type="submission" date="2016-11" db="UniProtKB">
        <authorList>
            <consortium name="WormBaseParasite"/>
        </authorList>
    </citation>
    <scope>IDENTIFICATION</scope>
</reference>
<dbReference type="GO" id="GO:0032259">
    <property type="term" value="P:methylation"/>
    <property type="evidence" value="ECO:0007669"/>
    <property type="project" value="UniProtKB-KW"/>
</dbReference>
<dbReference type="WBParaSite" id="L893_g5790.t1">
    <property type="protein sequence ID" value="L893_g5790.t1"/>
    <property type="gene ID" value="L893_g5790"/>
</dbReference>
<dbReference type="PRINTS" id="PR00105">
    <property type="entry name" value="C5METTRFRASE"/>
</dbReference>
<dbReference type="NCBIfam" id="TIGR00675">
    <property type="entry name" value="dcm"/>
    <property type="match status" value="1"/>
</dbReference>
<name>A0A1I8AHG9_9BILA</name>
<comment type="similarity">
    <text evidence="4 5">Belongs to the class I-like SAM-binding methyltransferase superfamily. C5-methyltransferase family.</text>
</comment>
<dbReference type="GO" id="GO:0008168">
    <property type="term" value="F:methyltransferase activity"/>
    <property type="evidence" value="ECO:0007669"/>
    <property type="project" value="UniProtKB-KW"/>
</dbReference>
<sequence>MDADLLQASEGPSYVESESPRLRCLEFFCGIGGFHVALRRVCNNIDVVGAFDINTTTNRIYKFNFPDTPLFERNIQALTVKSLDRQDADIWAMSPPCQPFVKRGLQLDLKDPRCAALKHLCDCICEMKNPPRFVIVENVPGFQNSAAEEMLIQALDDRGYQHKVSIENPWNHGIPNSRPRYFLTAKLGANRVLPKKLVNRWVTELPRTIGDILSPNSDACNDLFLSTEFIMRHMDVIDIVEPRSFNSNCFTKAYGSYVKGAGSYLVTNVPKDHGILEFGKIHLLRLGTGNNKMEAVKNLKIRAFSVGEICRLMGFNDELMQPPDITRIQMYKCLGNSVNIFNVCNLLTHLLFDSWAV</sequence>
<evidence type="ECO:0000313" key="7">
    <source>
        <dbReference type="WBParaSite" id="L893_g5790.t1"/>
    </source>
</evidence>
<dbReference type="AlphaFoldDB" id="A0A1I8AHG9"/>
<accession>A0A1I8AHG9</accession>
<proteinExistence type="inferred from homology"/>
<feature type="active site" evidence="4">
    <location>
        <position position="97"/>
    </location>
</feature>
<dbReference type="Proteomes" id="UP000095287">
    <property type="component" value="Unplaced"/>
</dbReference>
<dbReference type="Pfam" id="PF00145">
    <property type="entry name" value="DNA_methylase"/>
    <property type="match status" value="1"/>
</dbReference>
<dbReference type="InterPro" id="IPR050750">
    <property type="entry name" value="C5-MTase"/>
</dbReference>
<evidence type="ECO:0000256" key="5">
    <source>
        <dbReference type="RuleBase" id="RU000416"/>
    </source>
</evidence>
<keyword evidence="3 4" id="KW-0949">S-adenosyl-L-methionine</keyword>
<evidence type="ECO:0000256" key="2">
    <source>
        <dbReference type="ARBA" id="ARBA00022679"/>
    </source>
</evidence>
<evidence type="ECO:0000256" key="3">
    <source>
        <dbReference type="ARBA" id="ARBA00022691"/>
    </source>
</evidence>
<evidence type="ECO:0000256" key="1">
    <source>
        <dbReference type="ARBA" id="ARBA00022603"/>
    </source>
</evidence>
<dbReference type="InterPro" id="IPR029063">
    <property type="entry name" value="SAM-dependent_MTases_sf"/>
</dbReference>
<protein>
    <submittedName>
        <fullName evidence="7">tRNA (Cytosine(38)-C(5))-methyltransferase</fullName>
    </submittedName>
</protein>
<dbReference type="SUPFAM" id="SSF53335">
    <property type="entry name" value="S-adenosyl-L-methionine-dependent methyltransferases"/>
    <property type="match status" value="1"/>
</dbReference>
<dbReference type="PROSITE" id="PS51679">
    <property type="entry name" value="SAM_MT_C5"/>
    <property type="match status" value="1"/>
</dbReference>
<dbReference type="Gene3D" id="3.40.50.150">
    <property type="entry name" value="Vaccinia Virus protein VP39"/>
    <property type="match status" value="1"/>
</dbReference>
<dbReference type="InterPro" id="IPR001525">
    <property type="entry name" value="C5_MeTfrase"/>
</dbReference>
<dbReference type="Gene3D" id="3.90.120.10">
    <property type="entry name" value="DNA Methylase, subunit A, domain 2"/>
    <property type="match status" value="1"/>
</dbReference>
<dbReference type="PANTHER" id="PTHR46098">
    <property type="entry name" value="TRNA (CYTOSINE(38)-C(5))-METHYLTRANSFERASE"/>
    <property type="match status" value="1"/>
</dbReference>